<proteinExistence type="inferred from homology"/>
<keyword evidence="3" id="KW-0326">Glycosidase</keyword>
<dbReference type="PANTHER" id="PTHR12304">
    <property type="entry name" value="INOSINE-URIDINE PREFERRING NUCLEOSIDE HYDROLASE"/>
    <property type="match status" value="1"/>
</dbReference>
<protein>
    <recommendedName>
        <fullName evidence="4">Inosine/uridine-preferring nucleoside hydrolase domain-containing protein</fullName>
    </recommendedName>
</protein>
<dbReference type="Gene3D" id="3.90.245.10">
    <property type="entry name" value="Ribonucleoside hydrolase-like"/>
    <property type="match status" value="1"/>
</dbReference>
<evidence type="ECO:0000256" key="3">
    <source>
        <dbReference type="ARBA" id="ARBA00023295"/>
    </source>
</evidence>
<dbReference type="Proteomes" id="UP000242287">
    <property type="component" value="Unassembled WGS sequence"/>
</dbReference>
<evidence type="ECO:0000259" key="4">
    <source>
        <dbReference type="Pfam" id="PF01156"/>
    </source>
</evidence>
<dbReference type="Pfam" id="PF01156">
    <property type="entry name" value="IU_nuc_hydro"/>
    <property type="match status" value="1"/>
</dbReference>
<dbReference type="AlphaFoldDB" id="A0A2A9NM25"/>
<dbReference type="InterPro" id="IPR001910">
    <property type="entry name" value="Inosine/uridine_hydrolase_dom"/>
</dbReference>
<evidence type="ECO:0000313" key="5">
    <source>
        <dbReference type="EMBL" id="PFH52035.1"/>
    </source>
</evidence>
<dbReference type="STRING" id="703135.A0A2A9NM25"/>
<dbReference type="InterPro" id="IPR023186">
    <property type="entry name" value="IUNH"/>
</dbReference>
<dbReference type="EMBL" id="KZ301982">
    <property type="protein sequence ID" value="PFH52035.1"/>
    <property type="molecule type" value="Genomic_DNA"/>
</dbReference>
<feature type="non-terminal residue" evidence="5">
    <location>
        <position position="1"/>
    </location>
</feature>
<dbReference type="GO" id="GO:0006152">
    <property type="term" value="P:purine nucleoside catabolic process"/>
    <property type="evidence" value="ECO:0007669"/>
    <property type="project" value="TreeGrafter"/>
</dbReference>
<dbReference type="GO" id="GO:0005829">
    <property type="term" value="C:cytosol"/>
    <property type="evidence" value="ECO:0007669"/>
    <property type="project" value="TreeGrafter"/>
</dbReference>
<sequence length="379" mass="41431">LSPSNNIIKAYQVIARHIEAHPNDKVRFPCFQQVNKTILARGRDAPLEGPVHGAQYFHGEDGLGDISTRHPELDVASNFVDGHPQLELTDRSGVAVALDLIRAYPSQTITYIALGPLSTLASIARQDADILRNRIGRIVSMGGALDVPGNVTPVAECRIVNIYADPFAARELLLPSSDGETRIPLERFLLLSLDITTSHDLPFLVYQVKVDPSFSFSSQPSNEKGKLPVVHFTSSFLERAREAMLRFGKDAMELHDIVAVWCAIDNPPGEALKAGWVAKERKFDVERIGHLTRGMLVVDRRADSMAYTPGQGREVLQQELDRLGIPHGTWESTALPAPVEVENAADSVPAGSGVPCVIETPGPLALLQLLLNRIWGVDL</sequence>
<dbReference type="GO" id="GO:0008477">
    <property type="term" value="F:purine nucleosidase activity"/>
    <property type="evidence" value="ECO:0007669"/>
    <property type="project" value="TreeGrafter"/>
</dbReference>
<name>A0A2A9NM25_9AGAR</name>
<accession>A0A2A9NM25</accession>
<feature type="domain" description="Inosine/uridine-preferring nucleoside hydrolase" evidence="4">
    <location>
        <begin position="39"/>
        <end position="303"/>
    </location>
</feature>
<evidence type="ECO:0000313" key="6">
    <source>
        <dbReference type="Proteomes" id="UP000242287"/>
    </source>
</evidence>
<evidence type="ECO:0000256" key="2">
    <source>
        <dbReference type="ARBA" id="ARBA00022801"/>
    </source>
</evidence>
<organism evidence="5 6">
    <name type="scientific">Amanita thiersii Skay4041</name>
    <dbReference type="NCBI Taxonomy" id="703135"/>
    <lineage>
        <taxon>Eukaryota</taxon>
        <taxon>Fungi</taxon>
        <taxon>Dikarya</taxon>
        <taxon>Basidiomycota</taxon>
        <taxon>Agaricomycotina</taxon>
        <taxon>Agaricomycetes</taxon>
        <taxon>Agaricomycetidae</taxon>
        <taxon>Agaricales</taxon>
        <taxon>Pluteineae</taxon>
        <taxon>Amanitaceae</taxon>
        <taxon>Amanita</taxon>
    </lineage>
</organism>
<comment type="similarity">
    <text evidence="1">Belongs to the IUNH family.</text>
</comment>
<keyword evidence="2" id="KW-0378">Hydrolase</keyword>
<dbReference type="PANTHER" id="PTHR12304:SF56">
    <property type="entry name" value="HYDROLASE, PUTATIVE (AFU_ORTHOLOGUE AFUA_1G11790)-RELATED"/>
    <property type="match status" value="1"/>
</dbReference>
<dbReference type="SUPFAM" id="SSF53590">
    <property type="entry name" value="Nucleoside hydrolase"/>
    <property type="match status" value="1"/>
</dbReference>
<dbReference type="OrthoDB" id="5783963at2759"/>
<evidence type="ECO:0000256" key="1">
    <source>
        <dbReference type="ARBA" id="ARBA00009176"/>
    </source>
</evidence>
<reference evidence="5 6" key="1">
    <citation type="submission" date="2014-02" db="EMBL/GenBank/DDBJ databases">
        <title>Transposable element dynamics among asymbiotic and ectomycorrhizal Amanita fungi.</title>
        <authorList>
            <consortium name="DOE Joint Genome Institute"/>
            <person name="Hess J."/>
            <person name="Skrede I."/>
            <person name="Wolfe B."/>
            <person name="LaButti K."/>
            <person name="Ohm R.A."/>
            <person name="Grigoriev I.V."/>
            <person name="Pringle A."/>
        </authorList>
    </citation>
    <scope>NUCLEOTIDE SEQUENCE [LARGE SCALE GENOMIC DNA]</scope>
    <source>
        <strain evidence="5 6">SKay4041</strain>
    </source>
</reference>
<gene>
    <name evidence="5" type="ORF">AMATHDRAFT_141159</name>
</gene>
<dbReference type="InterPro" id="IPR036452">
    <property type="entry name" value="Ribo_hydro-like"/>
</dbReference>
<keyword evidence="6" id="KW-1185">Reference proteome</keyword>